<keyword evidence="1" id="KW-0812">Transmembrane</keyword>
<evidence type="ECO:0000313" key="3">
    <source>
        <dbReference type="EMBL" id="CAL6007919.1"/>
    </source>
</evidence>
<keyword evidence="4" id="KW-1185">Reference proteome</keyword>
<comment type="caution">
    <text evidence="2">The sequence shown here is derived from an EMBL/GenBank/DDBJ whole genome shotgun (WGS) entry which is preliminary data.</text>
</comment>
<name>A0AA86TQD8_9EUKA</name>
<dbReference type="AlphaFoldDB" id="A0AA86TQD8"/>
<keyword evidence="1" id="KW-1133">Transmembrane helix</keyword>
<sequence>MIWCSRDSNSDEIAVCNANNIKATFSIPFANAKDYILKENKMIQIANSNNENPEEKPDETQNPQTYNFSADVAAGIAIAGSAVVFIIILIIVVTIMKKKNKASTTTHKVAKPRNLLYM</sequence>
<accession>A0AA86TQD8</accession>
<keyword evidence="1" id="KW-0472">Membrane</keyword>
<evidence type="ECO:0000256" key="1">
    <source>
        <dbReference type="SAM" id="Phobius"/>
    </source>
</evidence>
<reference evidence="3 4" key="2">
    <citation type="submission" date="2024-07" db="EMBL/GenBank/DDBJ databases">
        <authorList>
            <person name="Akdeniz Z."/>
        </authorList>
    </citation>
    <scope>NUCLEOTIDE SEQUENCE [LARGE SCALE GENOMIC DNA]</scope>
</reference>
<feature type="transmembrane region" description="Helical" evidence="1">
    <location>
        <begin position="72"/>
        <end position="95"/>
    </location>
</feature>
<organism evidence="2">
    <name type="scientific">Hexamita inflata</name>
    <dbReference type="NCBI Taxonomy" id="28002"/>
    <lineage>
        <taxon>Eukaryota</taxon>
        <taxon>Metamonada</taxon>
        <taxon>Diplomonadida</taxon>
        <taxon>Hexamitidae</taxon>
        <taxon>Hexamitinae</taxon>
        <taxon>Hexamita</taxon>
    </lineage>
</organism>
<reference evidence="2" key="1">
    <citation type="submission" date="2023-06" db="EMBL/GenBank/DDBJ databases">
        <authorList>
            <person name="Kurt Z."/>
        </authorList>
    </citation>
    <scope>NUCLEOTIDE SEQUENCE</scope>
</reference>
<gene>
    <name evidence="2" type="ORF">HINF_LOCUS13094</name>
    <name evidence="3" type="ORF">HINF_LOCUS20872</name>
</gene>
<proteinExistence type="predicted"/>
<protein>
    <submittedName>
        <fullName evidence="3">Hypothetical_protein</fullName>
    </submittedName>
</protein>
<evidence type="ECO:0000313" key="2">
    <source>
        <dbReference type="EMBL" id="CAI9925449.1"/>
    </source>
</evidence>
<dbReference type="EMBL" id="CAXDID020000056">
    <property type="protein sequence ID" value="CAL6007919.1"/>
    <property type="molecule type" value="Genomic_DNA"/>
</dbReference>
<evidence type="ECO:0000313" key="4">
    <source>
        <dbReference type="Proteomes" id="UP001642409"/>
    </source>
</evidence>
<dbReference type="EMBL" id="CATOUU010000341">
    <property type="protein sequence ID" value="CAI9925449.1"/>
    <property type="molecule type" value="Genomic_DNA"/>
</dbReference>
<dbReference type="Proteomes" id="UP001642409">
    <property type="component" value="Unassembled WGS sequence"/>
</dbReference>